<evidence type="ECO:0000313" key="5">
    <source>
        <dbReference type="Proteomes" id="UP000177629"/>
    </source>
</evidence>
<comment type="caution">
    <text evidence="4">The sequence shown here is derived from an EMBL/GenBank/DDBJ whole genome shotgun (WGS) entry which is preliminary data.</text>
</comment>
<evidence type="ECO:0000313" key="4">
    <source>
        <dbReference type="EMBL" id="OHA47658.1"/>
    </source>
</evidence>
<dbReference type="PANTHER" id="PTHR44591:SF3">
    <property type="entry name" value="RESPONSE REGULATORY DOMAIN-CONTAINING PROTEIN"/>
    <property type="match status" value="1"/>
</dbReference>
<dbReference type="Pfam" id="PF00072">
    <property type="entry name" value="Response_reg"/>
    <property type="match status" value="1"/>
</dbReference>
<dbReference type="GO" id="GO:0000160">
    <property type="term" value="P:phosphorelay signal transduction system"/>
    <property type="evidence" value="ECO:0007669"/>
    <property type="project" value="InterPro"/>
</dbReference>
<dbReference type="CDD" id="cd17574">
    <property type="entry name" value="REC_OmpR"/>
    <property type="match status" value="1"/>
</dbReference>
<dbReference type="Gene3D" id="3.40.50.2300">
    <property type="match status" value="1"/>
</dbReference>
<gene>
    <name evidence="4" type="ORF">A2806_03510</name>
</gene>
<dbReference type="SMART" id="SM00448">
    <property type="entry name" value="REC"/>
    <property type="match status" value="1"/>
</dbReference>
<dbReference type="PROSITE" id="PS50110">
    <property type="entry name" value="RESPONSE_REGULATORY"/>
    <property type="match status" value="1"/>
</dbReference>
<evidence type="ECO:0000259" key="3">
    <source>
        <dbReference type="PROSITE" id="PS50110"/>
    </source>
</evidence>
<evidence type="ECO:0000256" key="2">
    <source>
        <dbReference type="PROSITE-ProRule" id="PRU00169"/>
    </source>
</evidence>
<protein>
    <recommendedName>
        <fullName evidence="3">Response regulatory domain-containing protein</fullName>
    </recommendedName>
</protein>
<sequence>MPEQKILIVEDEDLIAQSLIMRLEKEGYEALRAENGFEGLRAAIKNKPDLILLDILMPQMDGLAMLKKLREHDWGKNARVVLLTNLDDVENIAQAAEYGVADYLVKSDWELDDVVQKIKDKLAS</sequence>
<dbReference type="InterPro" id="IPR050595">
    <property type="entry name" value="Bact_response_regulator"/>
</dbReference>
<dbReference type="InterPro" id="IPR001789">
    <property type="entry name" value="Sig_transdc_resp-reg_receiver"/>
</dbReference>
<keyword evidence="1 2" id="KW-0597">Phosphoprotein</keyword>
<organism evidence="4 5">
    <name type="scientific">Candidatus Terrybacteria bacterium RIFCSPHIGHO2_01_FULL_48_17</name>
    <dbReference type="NCBI Taxonomy" id="1802362"/>
    <lineage>
        <taxon>Bacteria</taxon>
        <taxon>Candidatus Terryibacteriota</taxon>
    </lineage>
</organism>
<feature type="domain" description="Response regulatory" evidence="3">
    <location>
        <begin position="5"/>
        <end position="121"/>
    </location>
</feature>
<reference evidence="4 5" key="1">
    <citation type="journal article" date="2016" name="Nat. Commun.">
        <title>Thousands of microbial genomes shed light on interconnected biogeochemical processes in an aquifer system.</title>
        <authorList>
            <person name="Anantharaman K."/>
            <person name="Brown C.T."/>
            <person name="Hug L.A."/>
            <person name="Sharon I."/>
            <person name="Castelle C.J."/>
            <person name="Probst A.J."/>
            <person name="Thomas B.C."/>
            <person name="Singh A."/>
            <person name="Wilkins M.J."/>
            <person name="Karaoz U."/>
            <person name="Brodie E.L."/>
            <person name="Williams K.H."/>
            <person name="Hubbard S.S."/>
            <person name="Banfield J.F."/>
        </authorList>
    </citation>
    <scope>NUCLEOTIDE SEQUENCE [LARGE SCALE GENOMIC DNA]</scope>
</reference>
<accession>A0A1G2PH36</accession>
<dbReference type="Proteomes" id="UP000177629">
    <property type="component" value="Unassembled WGS sequence"/>
</dbReference>
<dbReference type="PANTHER" id="PTHR44591">
    <property type="entry name" value="STRESS RESPONSE REGULATOR PROTEIN 1"/>
    <property type="match status" value="1"/>
</dbReference>
<proteinExistence type="predicted"/>
<dbReference type="EMBL" id="MHSS01000015">
    <property type="protein sequence ID" value="OHA47658.1"/>
    <property type="molecule type" value="Genomic_DNA"/>
</dbReference>
<feature type="modified residue" description="4-aspartylphosphate" evidence="2">
    <location>
        <position position="54"/>
    </location>
</feature>
<name>A0A1G2PH36_9BACT</name>
<dbReference type="AlphaFoldDB" id="A0A1G2PH36"/>
<dbReference type="InterPro" id="IPR011006">
    <property type="entry name" value="CheY-like_superfamily"/>
</dbReference>
<dbReference type="SUPFAM" id="SSF52172">
    <property type="entry name" value="CheY-like"/>
    <property type="match status" value="1"/>
</dbReference>
<dbReference type="STRING" id="1802362.A2806_03510"/>
<evidence type="ECO:0000256" key="1">
    <source>
        <dbReference type="ARBA" id="ARBA00022553"/>
    </source>
</evidence>